<evidence type="ECO:0000256" key="3">
    <source>
        <dbReference type="ARBA" id="ARBA00023125"/>
    </source>
</evidence>
<keyword evidence="4" id="KW-0804">Transcription</keyword>
<dbReference type="PROSITE" id="PS50932">
    <property type="entry name" value="HTH_LACI_2"/>
    <property type="match status" value="1"/>
</dbReference>
<dbReference type="CDD" id="cd06291">
    <property type="entry name" value="PBP1_Qymf-like"/>
    <property type="match status" value="1"/>
</dbReference>
<dbReference type="Pfam" id="PF00532">
    <property type="entry name" value="Peripla_BP_1"/>
    <property type="match status" value="1"/>
</dbReference>
<evidence type="ECO:0000256" key="4">
    <source>
        <dbReference type="ARBA" id="ARBA00023163"/>
    </source>
</evidence>
<dbReference type="Pfam" id="PF00356">
    <property type="entry name" value="LacI"/>
    <property type="match status" value="1"/>
</dbReference>
<accession>A0A9D2P9U4</accession>
<dbReference type="EMBL" id="DWWN01000032">
    <property type="protein sequence ID" value="HJC45279.1"/>
    <property type="molecule type" value="Genomic_DNA"/>
</dbReference>
<reference evidence="6" key="1">
    <citation type="journal article" date="2021" name="PeerJ">
        <title>Extensive microbial diversity within the chicken gut microbiome revealed by metagenomics and culture.</title>
        <authorList>
            <person name="Gilroy R."/>
            <person name="Ravi A."/>
            <person name="Getino M."/>
            <person name="Pursley I."/>
            <person name="Horton D.L."/>
            <person name="Alikhan N.F."/>
            <person name="Baker D."/>
            <person name="Gharbi K."/>
            <person name="Hall N."/>
            <person name="Watson M."/>
            <person name="Adriaenssens E.M."/>
            <person name="Foster-Nyarko E."/>
            <person name="Jarju S."/>
            <person name="Secka A."/>
            <person name="Antonio M."/>
            <person name="Oren A."/>
            <person name="Chaudhuri R.R."/>
            <person name="La Ragione R."/>
            <person name="Hildebrand F."/>
            <person name="Pallen M.J."/>
        </authorList>
    </citation>
    <scope>NUCLEOTIDE SEQUENCE</scope>
    <source>
        <strain evidence="6">ChiSjej5B23-2810</strain>
    </source>
</reference>
<dbReference type="PANTHER" id="PTHR30146">
    <property type="entry name" value="LACI-RELATED TRANSCRIPTIONAL REPRESSOR"/>
    <property type="match status" value="1"/>
</dbReference>
<dbReference type="Proteomes" id="UP000823906">
    <property type="component" value="Unassembled WGS sequence"/>
</dbReference>
<dbReference type="GO" id="GO:0000976">
    <property type="term" value="F:transcription cis-regulatory region binding"/>
    <property type="evidence" value="ECO:0007669"/>
    <property type="project" value="TreeGrafter"/>
</dbReference>
<dbReference type="InterPro" id="IPR028082">
    <property type="entry name" value="Peripla_BP_I"/>
</dbReference>
<keyword evidence="2" id="KW-0805">Transcription regulation</keyword>
<keyword evidence="3 6" id="KW-0238">DNA-binding</keyword>
<evidence type="ECO:0000313" key="7">
    <source>
        <dbReference type="Proteomes" id="UP000823906"/>
    </source>
</evidence>
<dbReference type="PANTHER" id="PTHR30146:SF95">
    <property type="entry name" value="RIBOSE OPERON REPRESSOR"/>
    <property type="match status" value="1"/>
</dbReference>
<dbReference type="InterPro" id="IPR010982">
    <property type="entry name" value="Lambda_DNA-bd_dom_sf"/>
</dbReference>
<feature type="domain" description="HTH lacI-type" evidence="5">
    <location>
        <begin position="1"/>
        <end position="52"/>
    </location>
</feature>
<evidence type="ECO:0000313" key="6">
    <source>
        <dbReference type="EMBL" id="HJC45279.1"/>
    </source>
</evidence>
<dbReference type="CDD" id="cd01392">
    <property type="entry name" value="HTH_LacI"/>
    <property type="match status" value="1"/>
</dbReference>
<reference evidence="6" key="2">
    <citation type="submission" date="2021-04" db="EMBL/GenBank/DDBJ databases">
        <authorList>
            <person name="Gilroy R."/>
        </authorList>
    </citation>
    <scope>NUCLEOTIDE SEQUENCE</scope>
    <source>
        <strain evidence="6">ChiSjej5B23-2810</strain>
    </source>
</reference>
<keyword evidence="1" id="KW-0678">Repressor</keyword>
<dbReference type="Gene3D" id="3.40.50.2300">
    <property type="match status" value="2"/>
</dbReference>
<dbReference type="Gene3D" id="1.10.260.40">
    <property type="entry name" value="lambda repressor-like DNA-binding domains"/>
    <property type="match status" value="1"/>
</dbReference>
<dbReference type="SUPFAM" id="SSF53822">
    <property type="entry name" value="Periplasmic binding protein-like I"/>
    <property type="match status" value="1"/>
</dbReference>
<protein>
    <submittedName>
        <fullName evidence="6">LacI family DNA-binding transcriptional regulator</fullName>
    </submittedName>
</protein>
<dbReference type="GO" id="GO:0003700">
    <property type="term" value="F:DNA-binding transcription factor activity"/>
    <property type="evidence" value="ECO:0007669"/>
    <property type="project" value="TreeGrafter"/>
</dbReference>
<organism evidence="6 7">
    <name type="scientific">Candidatus Faecalibacterium faecigallinarum</name>
    <dbReference type="NCBI Taxonomy" id="2838577"/>
    <lineage>
        <taxon>Bacteria</taxon>
        <taxon>Bacillati</taxon>
        <taxon>Bacillota</taxon>
        <taxon>Clostridia</taxon>
        <taxon>Eubacteriales</taxon>
        <taxon>Oscillospiraceae</taxon>
        <taxon>Faecalibacterium</taxon>
    </lineage>
</organism>
<gene>
    <name evidence="6" type="ORF">H9703_03970</name>
</gene>
<dbReference type="InterPro" id="IPR001761">
    <property type="entry name" value="Peripla_BP/Lac1_sug-bd_dom"/>
</dbReference>
<comment type="caution">
    <text evidence="6">The sequence shown here is derived from an EMBL/GenBank/DDBJ whole genome shotgun (WGS) entry which is preliminary data.</text>
</comment>
<evidence type="ECO:0000256" key="2">
    <source>
        <dbReference type="ARBA" id="ARBA00023015"/>
    </source>
</evidence>
<proteinExistence type="predicted"/>
<dbReference type="InterPro" id="IPR000843">
    <property type="entry name" value="HTH_LacI"/>
</dbReference>
<name>A0A9D2P9U4_9FIRM</name>
<evidence type="ECO:0000256" key="1">
    <source>
        <dbReference type="ARBA" id="ARBA00022491"/>
    </source>
</evidence>
<evidence type="ECO:0000259" key="5">
    <source>
        <dbReference type="PROSITE" id="PS50932"/>
    </source>
</evidence>
<dbReference type="SMART" id="SM00354">
    <property type="entry name" value="HTH_LACI"/>
    <property type="match status" value="1"/>
</dbReference>
<dbReference type="AlphaFoldDB" id="A0A9D2P9U4"/>
<dbReference type="SUPFAM" id="SSF47413">
    <property type="entry name" value="lambda repressor-like DNA-binding domains"/>
    <property type="match status" value="1"/>
</dbReference>
<sequence length="322" mass="35415">MKDVAAEAGVSLGTVSKVFNHIPVGDVYRQKVEQAASKLGYQVNSYARGFKTNRTQTVALVWPTLRNPFYCYLADALVGTLMSRGYRAIVTITNYDSQAEQECLNMVRQNKVDGVIALTYNPNLEVDPALPFISIDRHFRAGVPCVASDNFGGGQLAAQKLIELGCQRLLFLGQGSGLANETDKRRTGFEAACQAKGVPFDALFLENETGFAPFEPFLVEHTRNGAFAYDGIFCSTDRLCYEIRKRLYALGVRVPDDVQMIGFDGIYRFDSEDLHCSTIVQPVQDIARTAVDLLLNENGASLPALVCLPVRYQSGGTTREAL</sequence>